<gene>
    <name evidence="1" type="ORF">JL001p08</name>
</gene>
<keyword evidence="2" id="KW-1185">Reference proteome</keyword>
<organism evidence="1 2">
    <name type="scientific">Alphaproteobacteria phage PhiJL001</name>
    <dbReference type="NCBI Taxonomy" id="2681607"/>
    <lineage>
        <taxon>Viruses</taxon>
        <taxon>Duplodnaviria</taxon>
        <taxon>Heunggongvirae</taxon>
        <taxon>Uroviricota</taxon>
        <taxon>Caudoviricetes</taxon>
        <taxon>Mesyanzhinovviridae</taxon>
        <taxon>Keylargovirus</taxon>
        <taxon>Keylargovirus JL001</taxon>
    </lineage>
</organism>
<dbReference type="GeneID" id="3342412"/>
<evidence type="ECO:0000313" key="1">
    <source>
        <dbReference type="EMBL" id="AAT69462.1"/>
    </source>
</evidence>
<dbReference type="EMBL" id="AY576273">
    <property type="protein sequence ID" value="AAT69462.1"/>
    <property type="molecule type" value="Genomic_DNA"/>
</dbReference>
<dbReference type="RefSeq" id="YP_223932.1">
    <property type="nucleotide sequence ID" value="NC_006938.1"/>
</dbReference>
<name>Q5DN97_9CAUD</name>
<reference evidence="1 2" key="1">
    <citation type="journal article" date="2005" name="Appl. Environ. Microbiol.">
        <title>Genomic analysis of bacteriophage PhiJL001: insights into its interaction with a sponge-associated alpha-proteobacterium.</title>
        <authorList>
            <person name="Lohr J.E."/>
            <person name="Chen F."/>
            <person name="Hill R.T."/>
        </authorList>
    </citation>
    <scope>NUCLEOTIDE SEQUENCE</scope>
</reference>
<protein>
    <submittedName>
        <fullName evidence="1">Gp08</fullName>
    </submittedName>
</protein>
<evidence type="ECO:0000313" key="2">
    <source>
        <dbReference type="Proteomes" id="UP000000993"/>
    </source>
</evidence>
<sequence>MTVYAVQSPRHRQHGQMVPKYDLAPAEEFGEVVELLSPTAKPFNPKPLIDELYVKLEKFSDDDHIICIGNPILLSMAVTIASDVNNGRVKLLQWHGHQGKYISVQVDMGFTSASDEAM</sequence>
<proteinExistence type="predicted"/>
<dbReference type="InterPro" id="IPR057116">
    <property type="entry name" value="Pam3_gp32"/>
</dbReference>
<dbReference type="Proteomes" id="UP000000993">
    <property type="component" value="Segment"/>
</dbReference>
<dbReference type="Pfam" id="PF23992">
    <property type="entry name" value="Pam3_gp32"/>
    <property type="match status" value="1"/>
</dbReference>
<accession>Q5DN97</accession>
<dbReference type="KEGG" id="vg:3342412"/>